<dbReference type="Proteomes" id="UP001327560">
    <property type="component" value="Chromosome 7"/>
</dbReference>
<accession>A0AAQ3QJM1</accession>
<gene>
    <name evidence="2" type="ORF">Cni_G22502</name>
</gene>
<dbReference type="Pfam" id="PF13456">
    <property type="entry name" value="RVT_3"/>
    <property type="match status" value="1"/>
</dbReference>
<proteinExistence type="predicted"/>
<organism evidence="2 3">
    <name type="scientific">Canna indica</name>
    <name type="common">Indian-shot</name>
    <dbReference type="NCBI Taxonomy" id="4628"/>
    <lineage>
        <taxon>Eukaryota</taxon>
        <taxon>Viridiplantae</taxon>
        <taxon>Streptophyta</taxon>
        <taxon>Embryophyta</taxon>
        <taxon>Tracheophyta</taxon>
        <taxon>Spermatophyta</taxon>
        <taxon>Magnoliopsida</taxon>
        <taxon>Liliopsida</taxon>
        <taxon>Zingiberales</taxon>
        <taxon>Cannaceae</taxon>
        <taxon>Canna</taxon>
    </lineage>
</organism>
<dbReference type="InterPro" id="IPR036397">
    <property type="entry name" value="RNaseH_sf"/>
</dbReference>
<evidence type="ECO:0000259" key="1">
    <source>
        <dbReference type="Pfam" id="PF13456"/>
    </source>
</evidence>
<dbReference type="EMBL" id="CP136896">
    <property type="protein sequence ID" value="WOL13724.1"/>
    <property type="molecule type" value="Genomic_DNA"/>
</dbReference>
<dbReference type="AlphaFoldDB" id="A0AAQ3QJM1"/>
<dbReference type="InterPro" id="IPR053151">
    <property type="entry name" value="RNase_H-like"/>
</dbReference>
<dbReference type="PANTHER" id="PTHR47723">
    <property type="entry name" value="OS05G0353850 PROTEIN"/>
    <property type="match status" value="1"/>
</dbReference>
<keyword evidence="3" id="KW-1185">Reference proteome</keyword>
<sequence>MATTWISGSTIQKYESIAKKYLWSHGTINKGMHLIGWKSVTASRSVGGLGIKDLGLHEAIQTLREGLRMKVSTGDGIDLLKDPWVSNIPILKWSTYINMDLQLKYQKFRSSWIDGDWMKDAIKASKIKKAIVGEKMNILNDILQKGDSSYVILSDTAWKSKEENAGLGVCILDMNGNTIAQAHYVKCVNSPLEAEPWTIWAGILKAMDLKINDIVILSDCLKAINILNRKDKPPWFLHILI</sequence>
<dbReference type="Gene3D" id="3.30.420.10">
    <property type="entry name" value="Ribonuclease H-like superfamily/Ribonuclease H"/>
    <property type="match status" value="1"/>
</dbReference>
<dbReference type="GO" id="GO:0003676">
    <property type="term" value="F:nucleic acid binding"/>
    <property type="evidence" value="ECO:0007669"/>
    <property type="project" value="InterPro"/>
</dbReference>
<evidence type="ECO:0000313" key="2">
    <source>
        <dbReference type="EMBL" id="WOL13724.1"/>
    </source>
</evidence>
<dbReference type="InterPro" id="IPR002156">
    <property type="entry name" value="RNaseH_domain"/>
</dbReference>
<name>A0AAQ3QJM1_9LILI</name>
<evidence type="ECO:0000313" key="3">
    <source>
        <dbReference type="Proteomes" id="UP001327560"/>
    </source>
</evidence>
<reference evidence="2 3" key="1">
    <citation type="submission" date="2023-10" db="EMBL/GenBank/DDBJ databases">
        <title>Chromosome-scale genome assembly provides insights into flower coloration mechanisms of Canna indica.</title>
        <authorList>
            <person name="Li C."/>
        </authorList>
    </citation>
    <scope>NUCLEOTIDE SEQUENCE [LARGE SCALE GENOMIC DNA]</scope>
    <source>
        <tissue evidence="2">Flower</tissue>
    </source>
</reference>
<protein>
    <submittedName>
        <fullName evidence="2">Ribonuclease H protein</fullName>
    </submittedName>
</protein>
<dbReference type="GO" id="GO:0004523">
    <property type="term" value="F:RNA-DNA hybrid ribonuclease activity"/>
    <property type="evidence" value="ECO:0007669"/>
    <property type="project" value="InterPro"/>
</dbReference>
<dbReference type="PANTHER" id="PTHR47723:SF19">
    <property type="entry name" value="POLYNUCLEOTIDYL TRANSFERASE, RIBONUCLEASE H-LIKE SUPERFAMILY PROTEIN"/>
    <property type="match status" value="1"/>
</dbReference>
<feature type="domain" description="RNase H type-1" evidence="1">
    <location>
        <begin position="154"/>
        <end position="231"/>
    </location>
</feature>